<dbReference type="SFLD" id="SFLDG01129">
    <property type="entry name" value="C1.5:_HAD__Beta-PGM__Phosphata"/>
    <property type="match status" value="1"/>
</dbReference>
<dbReference type="InterPro" id="IPR006439">
    <property type="entry name" value="HAD-SF_hydro_IA"/>
</dbReference>
<dbReference type="SFLD" id="SFLDS00003">
    <property type="entry name" value="Haloacid_Dehalogenase"/>
    <property type="match status" value="1"/>
</dbReference>
<name>A0A381RSL7_9ZZZZ</name>
<proteinExistence type="predicted"/>
<dbReference type="InterPro" id="IPR036412">
    <property type="entry name" value="HAD-like_sf"/>
</dbReference>
<evidence type="ECO:0008006" key="2">
    <source>
        <dbReference type="Google" id="ProtNLM"/>
    </source>
</evidence>
<reference evidence="1" key="1">
    <citation type="submission" date="2018-05" db="EMBL/GenBank/DDBJ databases">
        <authorList>
            <person name="Lanie J.A."/>
            <person name="Ng W.-L."/>
            <person name="Kazmierczak K.M."/>
            <person name="Andrzejewski T.M."/>
            <person name="Davidsen T.M."/>
            <person name="Wayne K.J."/>
            <person name="Tettelin H."/>
            <person name="Glass J.I."/>
            <person name="Rusch D."/>
            <person name="Podicherti R."/>
            <person name="Tsui H.-C.T."/>
            <person name="Winkler M.E."/>
        </authorList>
    </citation>
    <scope>NUCLEOTIDE SEQUENCE</scope>
</reference>
<accession>A0A381RSL7</accession>
<dbReference type="PANTHER" id="PTHR43434">
    <property type="entry name" value="PHOSPHOGLYCOLATE PHOSPHATASE"/>
    <property type="match status" value="1"/>
</dbReference>
<dbReference type="InterPro" id="IPR041492">
    <property type="entry name" value="HAD_2"/>
</dbReference>
<dbReference type="InterPro" id="IPR050155">
    <property type="entry name" value="HAD-like_hydrolase_sf"/>
</dbReference>
<dbReference type="GO" id="GO:0005829">
    <property type="term" value="C:cytosol"/>
    <property type="evidence" value="ECO:0007669"/>
    <property type="project" value="TreeGrafter"/>
</dbReference>
<sequence length="217" mass="24633">MQFQAICFDLDGTLLDSLADLAHCTNKILLKRGFPEHPVDAFRYFVGDGAKMLMTRVLPEEVRNESLIEECRQDFEEAYRDCWNEQTLPYEDIPELLDALTNLQQKLTVLSNKPHEFSLLAVKHFLPNWEFELVLGQRKGVPRKPDPAGMLDICEQLKIPAEKFLYLGDTATDMKTAVAAGCFPVGVLWGFRPEAELRDNGARAIVKKPLDVLDLLI</sequence>
<gene>
    <name evidence="1" type="ORF">METZ01_LOCUS47714</name>
</gene>
<dbReference type="EMBL" id="UINC01002273">
    <property type="protein sequence ID" value="SUZ94860.1"/>
    <property type="molecule type" value="Genomic_DNA"/>
</dbReference>
<dbReference type="Gene3D" id="1.10.150.240">
    <property type="entry name" value="Putative phosphatase, domain 2"/>
    <property type="match status" value="1"/>
</dbReference>
<dbReference type="Gene3D" id="3.40.50.1000">
    <property type="entry name" value="HAD superfamily/HAD-like"/>
    <property type="match status" value="1"/>
</dbReference>
<dbReference type="GO" id="GO:0006281">
    <property type="term" value="P:DNA repair"/>
    <property type="evidence" value="ECO:0007669"/>
    <property type="project" value="TreeGrafter"/>
</dbReference>
<protein>
    <recommendedName>
        <fullName evidence="2">Phosphoglycolate phosphatase</fullName>
    </recommendedName>
</protein>
<organism evidence="1">
    <name type="scientific">marine metagenome</name>
    <dbReference type="NCBI Taxonomy" id="408172"/>
    <lineage>
        <taxon>unclassified sequences</taxon>
        <taxon>metagenomes</taxon>
        <taxon>ecological metagenomes</taxon>
    </lineage>
</organism>
<dbReference type="AlphaFoldDB" id="A0A381RSL7"/>
<dbReference type="InterPro" id="IPR023198">
    <property type="entry name" value="PGP-like_dom2"/>
</dbReference>
<dbReference type="SUPFAM" id="SSF56784">
    <property type="entry name" value="HAD-like"/>
    <property type="match status" value="1"/>
</dbReference>
<dbReference type="Pfam" id="PF13419">
    <property type="entry name" value="HAD_2"/>
    <property type="match status" value="1"/>
</dbReference>
<evidence type="ECO:0000313" key="1">
    <source>
        <dbReference type="EMBL" id="SUZ94860.1"/>
    </source>
</evidence>
<dbReference type="NCBIfam" id="TIGR01549">
    <property type="entry name" value="HAD-SF-IA-v1"/>
    <property type="match status" value="1"/>
</dbReference>
<dbReference type="PANTHER" id="PTHR43434:SF1">
    <property type="entry name" value="PHOSPHOGLYCOLATE PHOSPHATASE"/>
    <property type="match status" value="1"/>
</dbReference>
<dbReference type="GO" id="GO:0008967">
    <property type="term" value="F:phosphoglycolate phosphatase activity"/>
    <property type="evidence" value="ECO:0007669"/>
    <property type="project" value="TreeGrafter"/>
</dbReference>
<dbReference type="InterPro" id="IPR023214">
    <property type="entry name" value="HAD_sf"/>
</dbReference>